<keyword evidence="3" id="KW-1185">Reference proteome</keyword>
<dbReference type="HOGENOM" id="CLU_933740_0_0_1"/>
<evidence type="ECO:0000256" key="1">
    <source>
        <dbReference type="SAM" id="MobiDB-lite"/>
    </source>
</evidence>
<protein>
    <submittedName>
        <fullName evidence="2">Uncharacterized protein</fullName>
    </submittedName>
</protein>
<dbReference type="OrthoDB" id="3020322at2759"/>
<proteinExistence type="predicted"/>
<sequence length="298" mass="33413">MASNTPDQFMQPACHLGRPRSLENGAPIFMTGEYIFVRIPEDIRVEGHDGEATVVGTDLPSASNGSSPQHFAFVRLVNPLPGNACILEVYPVLSFGRTGGAVSTYNTLANITKAALLPLSFRHPTPDSFGPPLDLGNWSNSRDLFLHVIPRRFVMPAKMPFKRMDPPLIMPFSELSRIDQYREYLRSYTQTTNADGQSHPPPNGGRGDEQVAEAELGGFSVESTQGLLVIEGVDEDADDADATFRDELVMLARDDPIWREELRRYLQEEEKERELMQKERVARLAHWREDIAIWATNC</sequence>
<dbReference type="InParanoid" id="A0A0C2WNQ5"/>
<evidence type="ECO:0000313" key="2">
    <source>
        <dbReference type="EMBL" id="KIL58326.1"/>
    </source>
</evidence>
<dbReference type="AlphaFoldDB" id="A0A0C2WNQ5"/>
<gene>
    <name evidence="2" type="ORF">M378DRAFT_15637</name>
</gene>
<organism evidence="2 3">
    <name type="scientific">Amanita muscaria (strain Koide BX008)</name>
    <dbReference type="NCBI Taxonomy" id="946122"/>
    <lineage>
        <taxon>Eukaryota</taxon>
        <taxon>Fungi</taxon>
        <taxon>Dikarya</taxon>
        <taxon>Basidiomycota</taxon>
        <taxon>Agaricomycotina</taxon>
        <taxon>Agaricomycetes</taxon>
        <taxon>Agaricomycetidae</taxon>
        <taxon>Agaricales</taxon>
        <taxon>Pluteineae</taxon>
        <taxon>Amanitaceae</taxon>
        <taxon>Amanita</taxon>
    </lineage>
</organism>
<feature type="region of interest" description="Disordered" evidence="1">
    <location>
        <begin position="191"/>
        <end position="210"/>
    </location>
</feature>
<evidence type="ECO:0000313" key="3">
    <source>
        <dbReference type="Proteomes" id="UP000054549"/>
    </source>
</evidence>
<name>A0A0C2WNQ5_AMAMK</name>
<dbReference type="Proteomes" id="UP000054549">
    <property type="component" value="Unassembled WGS sequence"/>
</dbReference>
<dbReference type="EMBL" id="KN818341">
    <property type="protein sequence ID" value="KIL58326.1"/>
    <property type="molecule type" value="Genomic_DNA"/>
</dbReference>
<reference evidence="2 3" key="1">
    <citation type="submission" date="2014-04" db="EMBL/GenBank/DDBJ databases">
        <title>Evolutionary Origins and Diversification of the Mycorrhizal Mutualists.</title>
        <authorList>
            <consortium name="DOE Joint Genome Institute"/>
            <consortium name="Mycorrhizal Genomics Consortium"/>
            <person name="Kohler A."/>
            <person name="Kuo A."/>
            <person name="Nagy L.G."/>
            <person name="Floudas D."/>
            <person name="Copeland A."/>
            <person name="Barry K.W."/>
            <person name="Cichocki N."/>
            <person name="Veneault-Fourrey C."/>
            <person name="LaButti K."/>
            <person name="Lindquist E.A."/>
            <person name="Lipzen A."/>
            <person name="Lundell T."/>
            <person name="Morin E."/>
            <person name="Murat C."/>
            <person name="Riley R."/>
            <person name="Ohm R."/>
            <person name="Sun H."/>
            <person name="Tunlid A."/>
            <person name="Henrissat B."/>
            <person name="Grigoriev I.V."/>
            <person name="Hibbett D.S."/>
            <person name="Martin F."/>
        </authorList>
    </citation>
    <scope>NUCLEOTIDE SEQUENCE [LARGE SCALE GENOMIC DNA]</scope>
    <source>
        <strain evidence="2 3">Koide BX008</strain>
    </source>
</reference>
<accession>A0A0C2WNQ5</accession>